<dbReference type="Gene3D" id="3.30.200.20">
    <property type="entry name" value="Phosphorylase Kinase, domain 1"/>
    <property type="match status" value="1"/>
</dbReference>
<name>A0AAQ3L1K4_9LILI</name>
<dbReference type="AlphaFoldDB" id="A0AAQ3L1K4"/>
<keyword evidence="3" id="KW-1185">Reference proteome</keyword>
<sequence>MWASRGSDGEGNTHEHKEGGIAGAFYNGGSEDKGSAKRSRCWIYDIAVVCLVILLLAALASWIWFRRYRKPRWRLAKSNVKRSLALELINTSTTSIMFTFNEIKKTTGNFSRNNIIIRFGGYDNVNKGVLTDGT</sequence>
<evidence type="ECO:0000256" key="1">
    <source>
        <dbReference type="SAM" id="Phobius"/>
    </source>
</evidence>
<dbReference type="EMBL" id="CP136897">
    <property type="protein sequence ID" value="WOL17407.1"/>
    <property type="molecule type" value="Genomic_DNA"/>
</dbReference>
<proteinExistence type="predicted"/>
<evidence type="ECO:0000313" key="2">
    <source>
        <dbReference type="EMBL" id="WOL17407.1"/>
    </source>
</evidence>
<organism evidence="2 3">
    <name type="scientific">Canna indica</name>
    <name type="common">Indian-shot</name>
    <dbReference type="NCBI Taxonomy" id="4628"/>
    <lineage>
        <taxon>Eukaryota</taxon>
        <taxon>Viridiplantae</taxon>
        <taxon>Streptophyta</taxon>
        <taxon>Embryophyta</taxon>
        <taxon>Tracheophyta</taxon>
        <taxon>Spermatophyta</taxon>
        <taxon>Magnoliopsida</taxon>
        <taxon>Liliopsida</taxon>
        <taxon>Zingiberales</taxon>
        <taxon>Cannaceae</taxon>
        <taxon>Canna</taxon>
    </lineage>
</organism>
<keyword evidence="1" id="KW-1133">Transmembrane helix</keyword>
<gene>
    <name evidence="2" type="ORF">Cni_G26199</name>
</gene>
<keyword evidence="1" id="KW-0472">Membrane</keyword>
<keyword evidence="1" id="KW-0812">Transmembrane</keyword>
<protein>
    <submittedName>
        <fullName evidence="2">Uncharacterized protein</fullName>
    </submittedName>
</protein>
<reference evidence="2 3" key="1">
    <citation type="submission" date="2023-10" db="EMBL/GenBank/DDBJ databases">
        <title>Chromosome-scale genome assembly provides insights into flower coloration mechanisms of Canna indica.</title>
        <authorList>
            <person name="Li C."/>
        </authorList>
    </citation>
    <scope>NUCLEOTIDE SEQUENCE [LARGE SCALE GENOMIC DNA]</scope>
    <source>
        <tissue evidence="2">Flower</tissue>
    </source>
</reference>
<dbReference type="Proteomes" id="UP001327560">
    <property type="component" value="Chromosome 8"/>
</dbReference>
<feature type="transmembrane region" description="Helical" evidence="1">
    <location>
        <begin position="42"/>
        <end position="65"/>
    </location>
</feature>
<accession>A0AAQ3L1K4</accession>
<evidence type="ECO:0000313" key="3">
    <source>
        <dbReference type="Proteomes" id="UP001327560"/>
    </source>
</evidence>